<proteinExistence type="predicted"/>
<dbReference type="GO" id="GO:0046914">
    <property type="term" value="F:transition metal ion binding"/>
    <property type="evidence" value="ECO:0007669"/>
    <property type="project" value="InterPro"/>
</dbReference>
<dbReference type="SMART" id="SM00899">
    <property type="entry name" value="FeoA"/>
    <property type="match status" value="1"/>
</dbReference>
<evidence type="ECO:0000256" key="1">
    <source>
        <dbReference type="ARBA" id="ARBA00023004"/>
    </source>
</evidence>
<keyword evidence="4" id="KW-1185">Reference proteome</keyword>
<feature type="domain" description="Ferrous iron transporter FeoA-like" evidence="2">
    <location>
        <begin position="2"/>
        <end position="72"/>
    </location>
</feature>
<dbReference type="AlphaFoldDB" id="A0A4R2RP95"/>
<dbReference type="Gene3D" id="2.30.30.90">
    <property type="match status" value="1"/>
</dbReference>
<dbReference type="OrthoDB" id="2111964at2"/>
<dbReference type="Pfam" id="PF04023">
    <property type="entry name" value="FeoA"/>
    <property type="match status" value="1"/>
</dbReference>
<dbReference type="RefSeq" id="WP_131920506.1">
    <property type="nucleotide sequence ID" value="NZ_JAOQNU010000032.1"/>
</dbReference>
<organism evidence="3 4">
    <name type="scientific">Heliophilum fasciatum</name>
    <dbReference type="NCBI Taxonomy" id="35700"/>
    <lineage>
        <taxon>Bacteria</taxon>
        <taxon>Bacillati</taxon>
        <taxon>Bacillota</taxon>
        <taxon>Clostridia</taxon>
        <taxon>Eubacteriales</taxon>
        <taxon>Heliobacteriaceae</taxon>
        <taxon>Heliophilum</taxon>
    </lineage>
</organism>
<dbReference type="InterPro" id="IPR008988">
    <property type="entry name" value="Transcriptional_repressor_C"/>
</dbReference>
<evidence type="ECO:0000313" key="4">
    <source>
        <dbReference type="Proteomes" id="UP000294813"/>
    </source>
</evidence>
<evidence type="ECO:0000259" key="2">
    <source>
        <dbReference type="SMART" id="SM00899"/>
    </source>
</evidence>
<protein>
    <submittedName>
        <fullName evidence="3">Fe2+ transport system protein FeoA</fullName>
    </submittedName>
</protein>
<dbReference type="SUPFAM" id="SSF50037">
    <property type="entry name" value="C-terminal domain of transcriptional repressors"/>
    <property type="match status" value="1"/>
</dbReference>
<gene>
    <name evidence="3" type="ORF">EDD73_1319</name>
</gene>
<accession>A0A4R2RP95</accession>
<name>A0A4R2RP95_9FIRM</name>
<keyword evidence="1" id="KW-0408">Iron</keyword>
<reference evidence="3 4" key="1">
    <citation type="submission" date="2019-03" db="EMBL/GenBank/DDBJ databases">
        <title>Genomic Encyclopedia of Type Strains, Phase IV (KMG-IV): sequencing the most valuable type-strain genomes for metagenomic binning, comparative biology and taxonomic classification.</title>
        <authorList>
            <person name="Goeker M."/>
        </authorList>
    </citation>
    <scope>NUCLEOTIDE SEQUENCE [LARGE SCALE GENOMIC DNA]</scope>
    <source>
        <strain evidence="3 4">DSM 11170</strain>
    </source>
</reference>
<dbReference type="InterPro" id="IPR007167">
    <property type="entry name" value="Fe-transptr_FeoA-like"/>
</dbReference>
<dbReference type="EMBL" id="SLXT01000031">
    <property type="protein sequence ID" value="TCP61015.1"/>
    <property type="molecule type" value="Genomic_DNA"/>
</dbReference>
<comment type="caution">
    <text evidence="3">The sequence shown here is derived from an EMBL/GenBank/DDBJ whole genome shotgun (WGS) entry which is preliminary data.</text>
</comment>
<dbReference type="InterPro" id="IPR038157">
    <property type="entry name" value="FeoA_core_dom"/>
</dbReference>
<dbReference type="Proteomes" id="UP000294813">
    <property type="component" value="Unassembled WGS sequence"/>
</dbReference>
<evidence type="ECO:0000313" key="3">
    <source>
        <dbReference type="EMBL" id="TCP61015.1"/>
    </source>
</evidence>
<sequence length="82" mass="9160">MTTLDQVKRGQLFRIQQIPDELVRAQAIRLGIAEGSIVTCHEIIPGGPIVIGKNRQEIAIGRRLAREIRIELTTTSDDRAIE</sequence>